<evidence type="ECO:0000256" key="4">
    <source>
        <dbReference type="ARBA" id="ARBA00022448"/>
    </source>
</evidence>
<evidence type="ECO:0000313" key="12">
    <source>
        <dbReference type="EMBL" id="CAA2109848.1"/>
    </source>
</evidence>
<dbReference type="GO" id="GO:0044781">
    <property type="term" value="P:bacterial-type flagellum organization"/>
    <property type="evidence" value="ECO:0007669"/>
    <property type="project" value="UniProtKB-KW"/>
</dbReference>
<feature type="compositionally biased region" description="Basic and acidic residues" evidence="11">
    <location>
        <begin position="127"/>
        <end position="151"/>
    </location>
</feature>
<dbReference type="RefSeq" id="WP_339093916.1">
    <property type="nucleotide sequence ID" value="NZ_LR743508.1"/>
</dbReference>
<sequence>MTRKLPLGMLIDLAHTQTDDAARRLGALQSAHLNASQKLELLLQYRQDYHDQLDALMRDGLPSSQWRNYRNFLGTLDGAIEQQRAIAAQTESRLDNGRVDWQKQKRRLSSFDTLAERVRAQETMAANKREQRDSDERAARKFFDRASHPTL</sequence>
<name>A0A679JH83_VARPD</name>
<dbReference type="PRINTS" id="PR01004">
    <property type="entry name" value="FLGFLIJ"/>
</dbReference>
<dbReference type="InterPro" id="IPR053716">
    <property type="entry name" value="Flag_assembly_chemotaxis_eff"/>
</dbReference>
<keyword evidence="8" id="KW-0653">Protein transport</keyword>
<evidence type="ECO:0000256" key="7">
    <source>
        <dbReference type="ARBA" id="ARBA00022795"/>
    </source>
</evidence>
<keyword evidence="7" id="KW-1005">Bacterial flagellum biogenesis</keyword>
<evidence type="ECO:0000256" key="9">
    <source>
        <dbReference type="ARBA" id="ARBA00023136"/>
    </source>
</evidence>
<accession>A0A679JH83</accession>
<dbReference type="PANTHER" id="PTHR38786:SF1">
    <property type="entry name" value="FLAGELLAR FLIJ PROTEIN"/>
    <property type="match status" value="1"/>
</dbReference>
<evidence type="ECO:0000256" key="2">
    <source>
        <dbReference type="ARBA" id="ARBA00010004"/>
    </source>
</evidence>
<dbReference type="InterPro" id="IPR052570">
    <property type="entry name" value="FliJ"/>
</dbReference>
<reference evidence="12" key="1">
    <citation type="submission" date="2019-12" db="EMBL/GenBank/DDBJ databases">
        <authorList>
            <person name="Cremers G."/>
        </authorList>
    </citation>
    <scope>NUCLEOTIDE SEQUENCE</scope>
    <source>
        <strain evidence="12">Vvax</strain>
    </source>
</reference>
<dbReference type="InterPro" id="IPR018006">
    <property type="entry name" value="Flag_FliJ_proteobac"/>
</dbReference>
<evidence type="ECO:0000256" key="6">
    <source>
        <dbReference type="ARBA" id="ARBA00022500"/>
    </source>
</evidence>
<dbReference type="InterPro" id="IPR012823">
    <property type="entry name" value="Flagell_FliJ"/>
</dbReference>
<keyword evidence="9" id="KW-0472">Membrane</keyword>
<evidence type="ECO:0000256" key="8">
    <source>
        <dbReference type="ARBA" id="ARBA00022927"/>
    </source>
</evidence>
<comment type="subcellular location">
    <subcellularLocation>
        <location evidence="1">Cell membrane</location>
        <topology evidence="1">Peripheral membrane protein</topology>
        <orientation evidence="1">Cytoplasmic side</orientation>
    </subcellularLocation>
</comment>
<keyword evidence="12" id="KW-0282">Flagellum</keyword>
<dbReference type="GO" id="GO:0009288">
    <property type="term" value="C:bacterial-type flagellum"/>
    <property type="evidence" value="ECO:0007669"/>
    <property type="project" value="InterPro"/>
</dbReference>
<keyword evidence="12" id="KW-0966">Cell projection</keyword>
<organism evidence="12">
    <name type="scientific">Variovorax paradoxus</name>
    <dbReference type="NCBI Taxonomy" id="34073"/>
    <lineage>
        <taxon>Bacteria</taxon>
        <taxon>Pseudomonadati</taxon>
        <taxon>Pseudomonadota</taxon>
        <taxon>Betaproteobacteria</taxon>
        <taxon>Burkholderiales</taxon>
        <taxon>Comamonadaceae</taxon>
        <taxon>Variovorax</taxon>
    </lineage>
</organism>
<dbReference type="GO" id="GO:0071973">
    <property type="term" value="P:bacterial-type flagellum-dependent cell motility"/>
    <property type="evidence" value="ECO:0007669"/>
    <property type="project" value="InterPro"/>
</dbReference>
<proteinExistence type="inferred from homology"/>
<evidence type="ECO:0000256" key="1">
    <source>
        <dbReference type="ARBA" id="ARBA00004413"/>
    </source>
</evidence>
<keyword evidence="10" id="KW-1006">Bacterial flagellum protein export</keyword>
<keyword evidence="12" id="KW-0969">Cilium</keyword>
<evidence type="ECO:0000256" key="3">
    <source>
        <dbReference type="ARBA" id="ARBA00020392"/>
    </source>
</evidence>
<dbReference type="EMBL" id="LR743508">
    <property type="protein sequence ID" value="CAA2109848.1"/>
    <property type="molecule type" value="Genomic_DNA"/>
</dbReference>
<dbReference type="GO" id="GO:0003774">
    <property type="term" value="F:cytoskeletal motor activity"/>
    <property type="evidence" value="ECO:0007669"/>
    <property type="project" value="InterPro"/>
</dbReference>
<dbReference type="Pfam" id="PF02050">
    <property type="entry name" value="FliJ"/>
    <property type="match status" value="1"/>
</dbReference>
<keyword evidence="4" id="KW-0813">Transport</keyword>
<keyword evidence="5" id="KW-1003">Cell membrane</keyword>
<dbReference type="GO" id="GO:0006935">
    <property type="term" value="P:chemotaxis"/>
    <property type="evidence" value="ECO:0007669"/>
    <property type="project" value="UniProtKB-KW"/>
</dbReference>
<comment type="similarity">
    <text evidence="2">Belongs to the FliJ family.</text>
</comment>
<feature type="region of interest" description="Disordered" evidence="11">
    <location>
        <begin position="123"/>
        <end position="151"/>
    </location>
</feature>
<dbReference type="PIRSF" id="PIRSF019404">
    <property type="entry name" value="FliJ"/>
    <property type="match status" value="1"/>
</dbReference>
<dbReference type="PANTHER" id="PTHR38786">
    <property type="entry name" value="FLAGELLAR FLIJ PROTEIN"/>
    <property type="match status" value="1"/>
</dbReference>
<dbReference type="Gene3D" id="1.10.287.1700">
    <property type="match status" value="1"/>
</dbReference>
<gene>
    <name evidence="12" type="primary">fliJ</name>
    <name evidence="12" type="ORF">VVAX_06120</name>
</gene>
<protein>
    <recommendedName>
        <fullName evidence="3">Flagellar FliJ protein</fullName>
    </recommendedName>
</protein>
<evidence type="ECO:0000256" key="10">
    <source>
        <dbReference type="ARBA" id="ARBA00023225"/>
    </source>
</evidence>
<keyword evidence="6" id="KW-0145">Chemotaxis</keyword>
<dbReference type="NCBIfam" id="TIGR02473">
    <property type="entry name" value="flagell_FliJ"/>
    <property type="match status" value="1"/>
</dbReference>
<dbReference type="GO" id="GO:0015031">
    <property type="term" value="P:protein transport"/>
    <property type="evidence" value="ECO:0007669"/>
    <property type="project" value="UniProtKB-KW"/>
</dbReference>
<dbReference type="AlphaFoldDB" id="A0A679JH83"/>
<evidence type="ECO:0000256" key="11">
    <source>
        <dbReference type="SAM" id="MobiDB-lite"/>
    </source>
</evidence>
<dbReference type="GO" id="GO:0005886">
    <property type="term" value="C:plasma membrane"/>
    <property type="evidence" value="ECO:0007669"/>
    <property type="project" value="UniProtKB-SubCell"/>
</dbReference>
<evidence type="ECO:0000256" key="5">
    <source>
        <dbReference type="ARBA" id="ARBA00022475"/>
    </source>
</evidence>